<sequence length="305" mass="32463">MPIASSSITPNSTPAIMTNVVYVTDISASTDDKEIKEFFSFCGKVTAISIEADGADKKKATVTFEKDTAMKTALLLHHTQLGSSKITVTGSANLDEHNDPTPAQRDGDEITQEEKPRSRILAEYLAHGYVVGDAALEQAVVLDKKHNVSQRFLTTLQSLDSKYKATDRARATDESYGISTRGKGLLFGLNSYFEKAVGTPAGKKIAKFYEEGSKQAQDIHTEARRLADLKKDQAGGSAYRASGLEKVFGKARCSATTDSAGVPNANVPLSPQSAASPAAALDIKVGYPSDTKTASGPDSKPPPSM</sequence>
<dbReference type="SUPFAM" id="SSF54928">
    <property type="entry name" value="RNA-binding domain, RBD"/>
    <property type="match status" value="1"/>
</dbReference>
<dbReference type="SMART" id="SM00360">
    <property type="entry name" value="RRM"/>
    <property type="match status" value="1"/>
</dbReference>
<dbReference type="Gene3D" id="3.30.70.330">
    <property type="match status" value="1"/>
</dbReference>
<evidence type="ECO:0000313" key="4">
    <source>
        <dbReference type="EMBL" id="PHH49308.1"/>
    </source>
</evidence>
<reference evidence="4 5" key="2">
    <citation type="journal article" date="2013" name="IMA Fungus">
        <title>IMA Genome-F 1: Ceratocystis fimbriata: Draft nuclear genome sequence for the plant pathogen, Ceratocystis fimbriata.</title>
        <authorList>
            <person name="Wilken P.M."/>
            <person name="Steenkamp E.T."/>
            <person name="Wingfield M.J."/>
            <person name="de Beer Z.W."/>
            <person name="Wingfield B.D."/>
        </authorList>
    </citation>
    <scope>NUCLEOTIDE SEQUENCE [LARGE SCALE GENOMIC DNA]</scope>
    <source>
        <strain evidence="4 5">CBS 114723</strain>
    </source>
</reference>
<dbReference type="GO" id="GO:0003723">
    <property type="term" value="F:RNA binding"/>
    <property type="evidence" value="ECO:0007669"/>
    <property type="project" value="UniProtKB-UniRule"/>
</dbReference>
<dbReference type="PROSITE" id="PS50102">
    <property type="entry name" value="RRM"/>
    <property type="match status" value="1"/>
</dbReference>
<feature type="compositionally biased region" description="Basic and acidic residues" evidence="2">
    <location>
        <begin position="94"/>
        <end position="115"/>
    </location>
</feature>
<dbReference type="PANTHER" id="PTHR32343:SF10">
    <property type="entry name" value="RNA-BINDING REGION RNP-1 DOMAIN-CONTAINING PROTEIN"/>
    <property type="match status" value="1"/>
</dbReference>
<dbReference type="AlphaFoldDB" id="A0A2C5WET8"/>
<keyword evidence="1" id="KW-0694">RNA-binding</keyword>
<accession>A0A2C5WET8</accession>
<protein>
    <submittedName>
        <fullName evidence="4">Protein vip1</fullName>
    </submittedName>
</protein>
<dbReference type="OrthoDB" id="7763451at2759"/>
<dbReference type="EMBL" id="APWK03000222">
    <property type="protein sequence ID" value="PHH49308.1"/>
    <property type="molecule type" value="Genomic_DNA"/>
</dbReference>
<feature type="domain" description="RRM" evidence="3">
    <location>
        <begin position="19"/>
        <end position="93"/>
    </location>
</feature>
<evidence type="ECO:0000256" key="2">
    <source>
        <dbReference type="SAM" id="MobiDB-lite"/>
    </source>
</evidence>
<dbReference type="PANTHER" id="PTHR32343">
    <property type="entry name" value="SERINE/ARGININE-RICH SPLICING FACTOR"/>
    <property type="match status" value="1"/>
</dbReference>
<organism evidence="4 5">
    <name type="scientific">Ceratocystis fimbriata CBS 114723</name>
    <dbReference type="NCBI Taxonomy" id="1035309"/>
    <lineage>
        <taxon>Eukaryota</taxon>
        <taxon>Fungi</taxon>
        <taxon>Dikarya</taxon>
        <taxon>Ascomycota</taxon>
        <taxon>Pezizomycotina</taxon>
        <taxon>Sordariomycetes</taxon>
        <taxon>Hypocreomycetidae</taxon>
        <taxon>Microascales</taxon>
        <taxon>Ceratocystidaceae</taxon>
        <taxon>Ceratocystis</taxon>
    </lineage>
</organism>
<feature type="region of interest" description="Disordered" evidence="2">
    <location>
        <begin position="285"/>
        <end position="305"/>
    </location>
</feature>
<dbReference type="Proteomes" id="UP000222788">
    <property type="component" value="Unassembled WGS sequence"/>
</dbReference>
<evidence type="ECO:0000256" key="1">
    <source>
        <dbReference type="PROSITE-ProRule" id="PRU00176"/>
    </source>
</evidence>
<gene>
    <name evidence="4" type="primary">vip1</name>
    <name evidence="4" type="ORF">CFIMG_006629RA</name>
</gene>
<evidence type="ECO:0000313" key="5">
    <source>
        <dbReference type="Proteomes" id="UP000222788"/>
    </source>
</evidence>
<dbReference type="InterPro" id="IPR012677">
    <property type="entry name" value="Nucleotide-bd_a/b_plait_sf"/>
</dbReference>
<keyword evidence="5" id="KW-1185">Reference proteome</keyword>
<reference evidence="4 5" key="1">
    <citation type="journal article" date="2013" name="Fungal Biol.">
        <title>Analysis of microsatellite markers in the genome of the plant pathogen Ceratocystis fimbriata.</title>
        <authorList>
            <person name="Simpson M.C."/>
            <person name="Wilken P.M."/>
            <person name="Coetzee M.P."/>
            <person name="Wingfield M.J."/>
            <person name="Wingfield B.D."/>
        </authorList>
    </citation>
    <scope>NUCLEOTIDE SEQUENCE [LARGE SCALE GENOMIC DNA]</scope>
    <source>
        <strain evidence="4 5">CBS 114723</strain>
    </source>
</reference>
<dbReference type="STRING" id="1035309.A0A2C5WET8"/>
<name>A0A2C5WET8_9PEZI</name>
<dbReference type="InterPro" id="IPR035979">
    <property type="entry name" value="RBD_domain_sf"/>
</dbReference>
<dbReference type="InterPro" id="IPR000504">
    <property type="entry name" value="RRM_dom"/>
</dbReference>
<evidence type="ECO:0000259" key="3">
    <source>
        <dbReference type="PROSITE" id="PS50102"/>
    </source>
</evidence>
<proteinExistence type="predicted"/>
<comment type="caution">
    <text evidence="4">The sequence shown here is derived from an EMBL/GenBank/DDBJ whole genome shotgun (WGS) entry which is preliminary data.</text>
</comment>
<dbReference type="Pfam" id="PF00076">
    <property type="entry name" value="RRM_1"/>
    <property type="match status" value="1"/>
</dbReference>
<feature type="region of interest" description="Disordered" evidence="2">
    <location>
        <begin position="90"/>
        <end position="115"/>
    </location>
</feature>